<sequence>MSSKEQHVVNPITPEFIERLDPQFTELYNKYQACRLRADQVTITQYRADPSKYTSGIGEGPMPDVGSSTLHSLNVHEPEGYINVLVYWPSQQAIESGNLRNNCGLPAHVNYHGGGWVTGNLKSDQSWCRQVCQALGIVVVDVDYRLAPEYPFPTQITDSWTALTWILRNGANLGIDESRVSIGGMASGSHIAAVLAIKARDTLEMPQLKLQLLVVPIFDVRFVPLEGSCNAGVPYESYITCENAPCFPLSRMQWFANHWLGTNPESRRRNANTWEASPILASSHGNLAPASIHCAEIDILLSEAIAYHEKLLAAGTRSSIKVYKGVCHPFGLWTGKLDKAKECINDAVTALRNAHALYEPVVLGQILKL</sequence>
<protein>
    <recommendedName>
        <fullName evidence="2">Alpha/beta hydrolase fold-3 domain-containing protein</fullName>
    </recommendedName>
</protein>
<dbReference type="PANTHER" id="PTHR48081:SF8">
    <property type="entry name" value="ALPHA_BETA HYDROLASE FOLD-3 DOMAIN-CONTAINING PROTEIN-RELATED"/>
    <property type="match status" value="1"/>
</dbReference>
<name>A0A3E2GTN5_SCYLI</name>
<dbReference type="AlphaFoldDB" id="A0A3E2GTN5"/>
<dbReference type="Gene3D" id="3.40.50.1820">
    <property type="entry name" value="alpha/beta hydrolase"/>
    <property type="match status" value="1"/>
</dbReference>
<evidence type="ECO:0000313" key="3">
    <source>
        <dbReference type="EMBL" id="RFU24450.1"/>
    </source>
</evidence>
<dbReference type="Pfam" id="PF07859">
    <property type="entry name" value="Abhydrolase_3"/>
    <property type="match status" value="1"/>
</dbReference>
<dbReference type="EMBL" id="NCSJ02000445">
    <property type="protein sequence ID" value="RFU24450.1"/>
    <property type="molecule type" value="Genomic_DNA"/>
</dbReference>
<dbReference type="Proteomes" id="UP000258309">
    <property type="component" value="Unassembled WGS sequence"/>
</dbReference>
<dbReference type="InterPro" id="IPR050300">
    <property type="entry name" value="GDXG_lipolytic_enzyme"/>
</dbReference>
<gene>
    <name evidence="3" type="ORF">B7463_g11888</name>
</gene>
<reference evidence="3 4" key="1">
    <citation type="submission" date="2018-05" db="EMBL/GenBank/DDBJ databases">
        <title>Draft genome sequence of Scytalidium lignicola DSM 105466, a ubiquitous saprotrophic fungus.</title>
        <authorList>
            <person name="Buettner E."/>
            <person name="Gebauer A.M."/>
            <person name="Hofrichter M."/>
            <person name="Liers C."/>
            <person name="Kellner H."/>
        </authorList>
    </citation>
    <scope>NUCLEOTIDE SEQUENCE [LARGE SCALE GENOMIC DNA]</scope>
    <source>
        <strain evidence="3 4">DSM 105466</strain>
    </source>
</reference>
<dbReference type="InterPro" id="IPR013094">
    <property type="entry name" value="AB_hydrolase_3"/>
</dbReference>
<feature type="domain" description="Alpha/beta hydrolase fold-3" evidence="2">
    <location>
        <begin position="109"/>
        <end position="330"/>
    </location>
</feature>
<proteinExistence type="predicted"/>
<feature type="non-terminal residue" evidence="3">
    <location>
        <position position="369"/>
    </location>
</feature>
<feature type="non-terminal residue" evidence="3">
    <location>
        <position position="1"/>
    </location>
</feature>
<keyword evidence="4" id="KW-1185">Reference proteome</keyword>
<dbReference type="GO" id="GO:0016787">
    <property type="term" value="F:hydrolase activity"/>
    <property type="evidence" value="ECO:0007669"/>
    <property type="project" value="UniProtKB-KW"/>
</dbReference>
<dbReference type="PANTHER" id="PTHR48081">
    <property type="entry name" value="AB HYDROLASE SUPERFAMILY PROTEIN C4A8.06C"/>
    <property type="match status" value="1"/>
</dbReference>
<dbReference type="OrthoDB" id="408631at2759"/>
<evidence type="ECO:0000313" key="4">
    <source>
        <dbReference type="Proteomes" id="UP000258309"/>
    </source>
</evidence>
<evidence type="ECO:0000259" key="2">
    <source>
        <dbReference type="Pfam" id="PF07859"/>
    </source>
</evidence>
<dbReference type="InterPro" id="IPR029058">
    <property type="entry name" value="AB_hydrolase_fold"/>
</dbReference>
<comment type="caution">
    <text evidence="3">The sequence shown here is derived from an EMBL/GenBank/DDBJ whole genome shotgun (WGS) entry which is preliminary data.</text>
</comment>
<accession>A0A3E2GTN5</accession>
<dbReference type="SUPFAM" id="SSF53474">
    <property type="entry name" value="alpha/beta-Hydrolases"/>
    <property type="match status" value="1"/>
</dbReference>
<organism evidence="3 4">
    <name type="scientific">Scytalidium lignicola</name>
    <name type="common">Hyphomycete</name>
    <dbReference type="NCBI Taxonomy" id="5539"/>
    <lineage>
        <taxon>Eukaryota</taxon>
        <taxon>Fungi</taxon>
        <taxon>Dikarya</taxon>
        <taxon>Ascomycota</taxon>
        <taxon>Pezizomycotina</taxon>
        <taxon>Leotiomycetes</taxon>
        <taxon>Leotiomycetes incertae sedis</taxon>
        <taxon>Scytalidium</taxon>
    </lineage>
</organism>
<evidence type="ECO:0000256" key="1">
    <source>
        <dbReference type="ARBA" id="ARBA00022801"/>
    </source>
</evidence>
<keyword evidence="1" id="KW-0378">Hydrolase</keyword>
<dbReference type="OMA" id="FAHYNHP"/>
<dbReference type="STRING" id="5539.A0A3E2GTN5"/>